<accession>A0ABU9RQ80</accession>
<dbReference type="Pfam" id="PF13607">
    <property type="entry name" value="Succ_CoA_lig"/>
    <property type="match status" value="1"/>
</dbReference>
<dbReference type="Gene3D" id="3.40.50.720">
    <property type="entry name" value="NAD(P)-binding Rossmann-like Domain"/>
    <property type="match status" value="1"/>
</dbReference>
<keyword evidence="1" id="KW-0547">Nucleotide-binding</keyword>
<organism evidence="3 4">
    <name type="scientific">Paraburkholderia ferrariae</name>
    <dbReference type="NCBI Taxonomy" id="386056"/>
    <lineage>
        <taxon>Bacteria</taxon>
        <taxon>Pseudomonadati</taxon>
        <taxon>Pseudomonadota</taxon>
        <taxon>Betaproteobacteria</taxon>
        <taxon>Burkholderiales</taxon>
        <taxon>Burkholderiaceae</taxon>
        <taxon>Paraburkholderia</taxon>
    </lineage>
</organism>
<dbReference type="InterPro" id="IPR016102">
    <property type="entry name" value="Succinyl-CoA_synth-like"/>
</dbReference>
<comment type="caution">
    <text evidence="3">The sequence shown here is derived from an EMBL/GenBank/DDBJ whole genome shotgun (WGS) entry which is preliminary data.</text>
</comment>
<dbReference type="GO" id="GO:0016874">
    <property type="term" value="F:ligase activity"/>
    <property type="evidence" value="ECO:0007669"/>
    <property type="project" value="UniProtKB-KW"/>
</dbReference>
<name>A0ABU9RQ80_9BURK</name>
<feature type="domain" description="ATP-grasp" evidence="2">
    <location>
        <begin position="503"/>
        <end position="540"/>
    </location>
</feature>
<dbReference type="PANTHER" id="PTHR42793:SF1">
    <property type="entry name" value="PEPTIDYL-LYSINE N-ACETYLTRANSFERASE PATZ"/>
    <property type="match status" value="1"/>
</dbReference>
<dbReference type="InterPro" id="IPR032875">
    <property type="entry name" value="Succ_CoA_lig_flav_dom"/>
</dbReference>
<dbReference type="EMBL" id="JAYMRV010000004">
    <property type="protein sequence ID" value="MEM5422190.1"/>
    <property type="molecule type" value="Genomic_DNA"/>
</dbReference>
<protein>
    <submittedName>
        <fullName evidence="3">Acetate--CoA ligase family protein</fullName>
    </submittedName>
</protein>
<dbReference type="Pfam" id="PF13549">
    <property type="entry name" value="ATP-grasp_5"/>
    <property type="match status" value="1"/>
</dbReference>
<gene>
    <name evidence="3" type="ORF">VSR73_14105</name>
</gene>
<dbReference type="RefSeq" id="WP_342947217.1">
    <property type="nucleotide sequence ID" value="NZ_JAYMRV010000004.1"/>
</dbReference>
<dbReference type="InterPro" id="IPR003781">
    <property type="entry name" value="CoA-bd"/>
</dbReference>
<keyword evidence="1" id="KW-0067">ATP-binding</keyword>
<dbReference type="InterPro" id="IPR013815">
    <property type="entry name" value="ATP_grasp_subdomain_1"/>
</dbReference>
<dbReference type="SUPFAM" id="SSF56059">
    <property type="entry name" value="Glutathione synthetase ATP-binding domain-like"/>
    <property type="match status" value="1"/>
</dbReference>
<dbReference type="SMART" id="SM00881">
    <property type="entry name" value="CoA_binding"/>
    <property type="match status" value="1"/>
</dbReference>
<dbReference type="PANTHER" id="PTHR42793">
    <property type="entry name" value="COA BINDING DOMAIN CONTAINING PROTEIN"/>
    <property type="match status" value="1"/>
</dbReference>
<dbReference type="InterPro" id="IPR011761">
    <property type="entry name" value="ATP-grasp"/>
</dbReference>
<keyword evidence="4" id="KW-1185">Reference proteome</keyword>
<dbReference type="Proteomes" id="UP001489897">
    <property type="component" value="Unassembled WGS sequence"/>
</dbReference>
<dbReference type="Gene3D" id="3.40.50.261">
    <property type="entry name" value="Succinyl-CoA synthetase domains"/>
    <property type="match status" value="2"/>
</dbReference>
<evidence type="ECO:0000313" key="3">
    <source>
        <dbReference type="EMBL" id="MEM5422190.1"/>
    </source>
</evidence>
<sequence>MSKSLSEAGGVLSVERVLKPRSIAIVGASADPRSFGNFVLQNLERFGFAGAIHLVSRSSEEINGRPCVKSVDALPEGIDLVVLCIPEAGVLDAVCTLGARGAGAAVIFASGYAEAGEEGRAKQQALTEAANAAGIALIGPNCMGFTNFQAGVPVTFEALAPYPCAGRKGVGVVAQSGAMAANLRDAFMGRGQPITAAVSTGNEAVLGIEDYLAWFIADPQTTAIAVYAEQVRRPQTFLALAREARAAGKPIVMLMPGKSARAREAAQSHTGALAGDHATASVLLAREGVVVVDSLDELFDTTTILARFPVPPAAGTAIMTASGAVKNITLDFADDIGLNLPPLTEPTLGKLTELLPDFAVADNPLDYTTIGVRNPGLIGELIDTVLADPNIGSLVLSIMGGPPIAQRDKADHLVPALARATKPAVLAVMGDNNVLEPFFVEAIAASGVPFFRSPDRALRACARVAAYGESLQRAQRAQTAQPAAIALPGAVPANGIYAEYQGKQWLAAAGLPVPPGRLAKTIDEAQMIADEIGYPVVLKAQASELPHKSDVGGVVVGLADAASLRAGWDKLHASVASHRPELRLDGALVEAMGPRGLELVVGARRDAEWGPVVLVGLGGIWIEALRDVRLIPADMAETDIVVELRRLKAAALLDGVRGAEGVDVAAIAKAVAAIGAQMRANPQITEIDVNPLVAYPDRVLALDALVVCGSQGANSGAHH</sequence>
<evidence type="ECO:0000256" key="1">
    <source>
        <dbReference type="PROSITE-ProRule" id="PRU00409"/>
    </source>
</evidence>
<reference evidence="3 4" key="1">
    <citation type="submission" date="2024-01" db="EMBL/GenBank/DDBJ databases">
        <title>The diversity of rhizobia nodulating Mimosa spp. in eleven states of Brazil covering several biomes is determined by host plant, location, and edaphic factors.</title>
        <authorList>
            <person name="Rouws L."/>
            <person name="Barauna A."/>
            <person name="Beukes C."/>
            <person name="De Faria S.M."/>
            <person name="Gross E."/>
            <person name="Dos Reis Junior F.B."/>
            <person name="Simon M."/>
            <person name="Maluk M."/>
            <person name="Odee D.W."/>
            <person name="Kenicer G."/>
            <person name="Young J.P.W."/>
            <person name="Reis V.M."/>
            <person name="Zilli J."/>
            <person name="James E.K."/>
        </authorList>
    </citation>
    <scope>NUCLEOTIDE SEQUENCE [LARGE SCALE GENOMIC DNA]</scope>
    <source>
        <strain evidence="3 4">JPY167</strain>
    </source>
</reference>
<evidence type="ECO:0000313" key="4">
    <source>
        <dbReference type="Proteomes" id="UP001489897"/>
    </source>
</evidence>
<dbReference type="Pfam" id="PF13380">
    <property type="entry name" value="CoA_binding_2"/>
    <property type="match status" value="1"/>
</dbReference>
<evidence type="ECO:0000259" key="2">
    <source>
        <dbReference type="PROSITE" id="PS50975"/>
    </source>
</evidence>
<keyword evidence="3" id="KW-0436">Ligase</keyword>
<dbReference type="Gene3D" id="3.30.470.20">
    <property type="entry name" value="ATP-grasp fold, B domain"/>
    <property type="match status" value="1"/>
</dbReference>
<dbReference type="SUPFAM" id="SSF51735">
    <property type="entry name" value="NAD(P)-binding Rossmann-fold domains"/>
    <property type="match status" value="1"/>
</dbReference>
<proteinExistence type="predicted"/>
<dbReference type="InterPro" id="IPR036291">
    <property type="entry name" value="NAD(P)-bd_dom_sf"/>
</dbReference>
<dbReference type="PROSITE" id="PS50975">
    <property type="entry name" value="ATP_GRASP"/>
    <property type="match status" value="1"/>
</dbReference>
<dbReference type="Gene3D" id="3.30.1490.20">
    <property type="entry name" value="ATP-grasp fold, A domain"/>
    <property type="match status" value="1"/>
</dbReference>
<dbReference type="SUPFAM" id="SSF52210">
    <property type="entry name" value="Succinyl-CoA synthetase domains"/>
    <property type="match status" value="2"/>
</dbReference>